<gene>
    <name evidence="1" type="ORF">NDU88_012632</name>
</gene>
<dbReference type="Proteomes" id="UP001066276">
    <property type="component" value="Chromosome 6"/>
</dbReference>
<dbReference type="AlphaFoldDB" id="A0AAV7R274"/>
<organism evidence="1 2">
    <name type="scientific">Pleurodeles waltl</name>
    <name type="common">Iberian ribbed newt</name>
    <dbReference type="NCBI Taxonomy" id="8319"/>
    <lineage>
        <taxon>Eukaryota</taxon>
        <taxon>Metazoa</taxon>
        <taxon>Chordata</taxon>
        <taxon>Craniata</taxon>
        <taxon>Vertebrata</taxon>
        <taxon>Euteleostomi</taxon>
        <taxon>Amphibia</taxon>
        <taxon>Batrachia</taxon>
        <taxon>Caudata</taxon>
        <taxon>Salamandroidea</taxon>
        <taxon>Salamandridae</taxon>
        <taxon>Pleurodelinae</taxon>
        <taxon>Pleurodeles</taxon>
    </lineage>
</organism>
<protein>
    <submittedName>
        <fullName evidence="1">Uncharacterized protein</fullName>
    </submittedName>
</protein>
<evidence type="ECO:0000313" key="2">
    <source>
        <dbReference type="Proteomes" id="UP001066276"/>
    </source>
</evidence>
<proteinExistence type="predicted"/>
<keyword evidence="2" id="KW-1185">Reference proteome</keyword>
<reference evidence="1" key="1">
    <citation type="journal article" date="2022" name="bioRxiv">
        <title>Sequencing and chromosome-scale assembly of the giantPleurodeles waltlgenome.</title>
        <authorList>
            <person name="Brown T."/>
            <person name="Elewa A."/>
            <person name="Iarovenko S."/>
            <person name="Subramanian E."/>
            <person name="Araus A.J."/>
            <person name="Petzold A."/>
            <person name="Susuki M."/>
            <person name="Suzuki K.-i.T."/>
            <person name="Hayashi T."/>
            <person name="Toyoda A."/>
            <person name="Oliveira C."/>
            <person name="Osipova E."/>
            <person name="Leigh N.D."/>
            <person name="Simon A."/>
            <person name="Yun M.H."/>
        </authorList>
    </citation>
    <scope>NUCLEOTIDE SEQUENCE</scope>
    <source>
        <strain evidence="1">20211129_DDA</strain>
        <tissue evidence="1">Liver</tissue>
    </source>
</reference>
<dbReference type="EMBL" id="JANPWB010000010">
    <property type="protein sequence ID" value="KAJ1146355.1"/>
    <property type="molecule type" value="Genomic_DNA"/>
</dbReference>
<sequence>MLLSYRITPHSVTRKTPFELLRGRKPSSRLIPWWLKNKKQRNLDGNYFSDVREQVHEHQGKVLRRVNNRKTMLRLVAGQYVRVKNHGLIHKRGARWSRPVNVVKVFDGAVQLEDGRTRNLRHLSLFKACSIPEGKGYEDLDEANGYLWGDNSILQSDELRSDGVDERESRYHGNSTIPIRKSQRAQKLPGHFNEFVMG</sequence>
<evidence type="ECO:0000313" key="1">
    <source>
        <dbReference type="EMBL" id="KAJ1146355.1"/>
    </source>
</evidence>
<comment type="caution">
    <text evidence="1">The sequence shown here is derived from an EMBL/GenBank/DDBJ whole genome shotgun (WGS) entry which is preliminary data.</text>
</comment>
<name>A0AAV7R274_PLEWA</name>
<accession>A0AAV7R274</accession>